<keyword evidence="1" id="KW-0472">Membrane</keyword>
<keyword evidence="3" id="KW-1185">Reference proteome</keyword>
<dbReference type="Proteomes" id="UP001642540">
    <property type="component" value="Unassembled WGS sequence"/>
</dbReference>
<feature type="transmembrane region" description="Helical" evidence="1">
    <location>
        <begin position="127"/>
        <end position="148"/>
    </location>
</feature>
<protein>
    <submittedName>
        <fullName evidence="2">Uncharacterized protein</fullName>
    </submittedName>
</protein>
<feature type="transmembrane region" description="Helical" evidence="1">
    <location>
        <begin position="154"/>
        <end position="178"/>
    </location>
</feature>
<reference evidence="2 3" key="1">
    <citation type="submission" date="2024-08" db="EMBL/GenBank/DDBJ databases">
        <authorList>
            <person name="Cucini C."/>
            <person name="Frati F."/>
        </authorList>
    </citation>
    <scope>NUCLEOTIDE SEQUENCE [LARGE SCALE GENOMIC DNA]</scope>
</reference>
<evidence type="ECO:0000313" key="3">
    <source>
        <dbReference type="Proteomes" id="UP001642540"/>
    </source>
</evidence>
<organism evidence="2 3">
    <name type="scientific">Orchesella dallaii</name>
    <dbReference type="NCBI Taxonomy" id="48710"/>
    <lineage>
        <taxon>Eukaryota</taxon>
        <taxon>Metazoa</taxon>
        <taxon>Ecdysozoa</taxon>
        <taxon>Arthropoda</taxon>
        <taxon>Hexapoda</taxon>
        <taxon>Collembola</taxon>
        <taxon>Entomobryomorpha</taxon>
        <taxon>Entomobryoidea</taxon>
        <taxon>Orchesellidae</taxon>
        <taxon>Orchesellinae</taxon>
        <taxon>Orchesella</taxon>
    </lineage>
</organism>
<proteinExistence type="predicted"/>
<keyword evidence="1" id="KW-1133">Transmembrane helix</keyword>
<gene>
    <name evidence="2" type="ORF">ODALV1_LOCUS7464</name>
</gene>
<accession>A0ABP1Q5C3</accession>
<sequence length="200" mass="22696">MCVDIACGYSNQTLTKIIAYFGISVYACLIAATALFGLILESKADLLRRNALISAADFNETYDLEEESPLSSIASGSQDDLTEWLQVLYPLRILFIIWLVIYFVAGLLLSFVLLEGAQKRNLGKVKMWFFGSVISYLLWIPIYAYWVWHAEEPINALMTGFMGYMVGGLSLWVVSAFIEELRIECISHRIGYKDVPFYKI</sequence>
<name>A0ABP1Q5C3_9HEXA</name>
<feature type="transmembrane region" description="Helical" evidence="1">
    <location>
        <begin position="93"/>
        <end position="115"/>
    </location>
</feature>
<evidence type="ECO:0000256" key="1">
    <source>
        <dbReference type="SAM" id="Phobius"/>
    </source>
</evidence>
<keyword evidence="1" id="KW-0812">Transmembrane</keyword>
<feature type="transmembrane region" description="Helical" evidence="1">
    <location>
        <begin position="17"/>
        <end position="40"/>
    </location>
</feature>
<comment type="caution">
    <text evidence="2">The sequence shown here is derived from an EMBL/GenBank/DDBJ whole genome shotgun (WGS) entry which is preliminary data.</text>
</comment>
<evidence type="ECO:0000313" key="2">
    <source>
        <dbReference type="EMBL" id="CAL8089751.1"/>
    </source>
</evidence>
<dbReference type="EMBL" id="CAXLJM020000023">
    <property type="protein sequence ID" value="CAL8089751.1"/>
    <property type="molecule type" value="Genomic_DNA"/>
</dbReference>